<keyword evidence="2" id="KW-0472">Membrane</keyword>
<accession>A0A919JSV8</accession>
<organism evidence="3 4">
    <name type="scientific">Paractinoplanes rishiriensis</name>
    <dbReference type="NCBI Taxonomy" id="1050105"/>
    <lineage>
        <taxon>Bacteria</taxon>
        <taxon>Bacillati</taxon>
        <taxon>Actinomycetota</taxon>
        <taxon>Actinomycetes</taxon>
        <taxon>Micromonosporales</taxon>
        <taxon>Micromonosporaceae</taxon>
        <taxon>Paractinoplanes</taxon>
    </lineage>
</organism>
<keyword evidence="2" id="KW-0812">Transmembrane</keyword>
<feature type="region of interest" description="Disordered" evidence="1">
    <location>
        <begin position="1"/>
        <end position="91"/>
    </location>
</feature>
<feature type="compositionally biased region" description="Basic and acidic residues" evidence="1">
    <location>
        <begin position="123"/>
        <end position="164"/>
    </location>
</feature>
<keyword evidence="2" id="KW-1133">Transmembrane helix</keyword>
<gene>
    <name evidence="3" type="ORF">Ari01nite_00480</name>
</gene>
<name>A0A919JSV8_9ACTN</name>
<feature type="compositionally biased region" description="Pro residues" evidence="1">
    <location>
        <begin position="21"/>
        <end position="32"/>
    </location>
</feature>
<dbReference type="RefSeq" id="WP_203778354.1">
    <property type="nucleotide sequence ID" value="NZ_BOMV01000001.1"/>
</dbReference>
<evidence type="ECO:0000256" key="1">
    <source>
        <dbReference type="SAM" id="MobiDB-lite"/>
    </source>
</evidence>
<evidence type="ECO:0000256" key="2">
    <source>
        <dbReference type="SAM" id="Phobius"/>
    </source>
</evidence>
<feature type="transmembrane region" description="Helical" evidence="2">
    <location>
        <begin position="95"/>
        <end position="120"/>
    </location>
</feature>
<sequence length="185" mass="19025">MTQQSPPPGEPDEPTARQPAVPGPPPPYPATPAQPSYSPTAEQPPYSPTAEQTATQPPTDQAAPAPAPAATAATAAAPATAVPPRRPWRNRRVPILIAAATLLLGCFLGASAVALGAVIVNVGDDRHDGPRISRDAREGRVGDREEWREHRDGRPALPPHRREPGGPPPGPASPAPAAPVPSASS</sequence>
<keyword evidence="4" id="KW-1185">Reference proteome</keyword>
<dbReference type="AlphaFoldDB" id="A0A919JSV8"/>
<dbReference type="EMBL" id="BOMV01000001">
    <property type="protein sequence ID" value="GIE92583.1"/>
    <property type="molecule type" value="Genomic_DNA"/>
</dbReference>
<feature type="compositionally biased region" description="Low complexity" evidence="1">
    <location>
        <begin position="48"/>
        <end position="83"/>
    </location>
</feature>
<comment type="caution">
    <text evidence="3">The sequence shown here is derived from an EMBL/GenBank/DDBJ whole genome shotgun (WGS) entry which is preliminary data.</text>
</comment>
<dbReference type="Proteomes" id="UP000636960">
    <property type="component" value="Unassembled WGS sequence"/>
</dbReference>
<feature type="region of interest" description="Disordered" evidence="1">
    <location>
        <begin position="123"/>
        <end position="185"/>
    </location>
</feature>
<evidence type="ECO:0000313" key="3">
    <source>
        <dbReference type="EMBL" id="GIE92583.1"/>
    </source>
</evidence>
<evidence type="ECO:0000313" key="4">
    <source>
        <dbReference type="Proteomes" id="UP000636960"/>
    </source>
</evidence>
<feature type="compositionally biased region" description="Pro residues" evidence="1">
    <location>
        <begin position="165"/>
        <end position="179"/>
    </location>
</feature>
<reference evidence="3" key="1">
    <citation type="submission" date="2021-01" db="EMBL/GenBank/DDBJ databases">
        <title>Whole genome shotgun sequence of Actinoplanes rishiriensis NBRC 108556.</title>
        <authorList>
            <person name="Komaki H."/>
            <person name="Tamura T."/>
        </authorList>
    </citation>
    <scope>NUCLEOTIDE SEQUENCE</scope>
    <source>
        <strain evidence="3">NBRC 108556</strain>
    </source>
</reference>
<proteinExistence type="predicted"/>
<protein>
    <submittedName>
        <fullName evidence="3">Uncharacterized protein</fullName>
    </submittedName>
</protein>